<dbReference type="OMA" id="IMCASYL"/>
<feature type="domain" description="CMP/dCMP-type deaminase" evidence="5">
    <location>
        <begin position="9"/>
        <end position="126"/>
    </location>
</feature>
<dbReference type="GO" id="GO:0008270">
    <property type="term" value="F:zinc ion binding"/>
    <property type="evidence" value="ECO:0007669"/>
    <property type="project" value="InterPro"/>
</dbReference>
<evidence type="ECO:0000313" key="6">
    <source>
        <dbReference type="EMBL" id="CCE88407.1"/>
    </source>
</evidence>
<dbReference type="GO" id="GO:0005634">
    <property type="term" value="C:nucleus"/>
    <property type="evidence" value="ECO:0007669"/>
    <property type="project" value="TreeGrafter"/>
</dbReference>
<evidence type="ECO:0000256" key="4">
    <source>
        <dbReference type="SAM" id="SignalP"/>
    </source>
</evidence>
<keyword evidence="3" id="KW-0862">Zinc</keyword>
<feature type="chain" id="PRO_5003518913" evidence="4">
    <location>
        <begin position="32"/>
        <end position="317"/>
    </location>
</feature>
<dbReference type="OrthoDB" id="1701769at2759"/>
<dbReference type="Pfam" id="PF00383">
    <property type="entry name" value="dCMP_cyt_deam_1"/>
    <property type="match status" value="1"/>
</dbReference>
<dbReference type="CDD" id="cd01285">
    <property type="entry name" value="nucleoside_deaminase"/>
    <property type="match status" value="1"/>
</dbReference>
<dbReference type="GO" id="GO:0002100">
    <property type="term" value="P:tRNA wobble adenosine to inosine editing"/>
    <property type="evidence" value="ECO:0007669"/>
    <property type="project" value="InterPro"/>
</dbReference>
<dbReference type="InParanoid" id="G8YM11"/>
<dbReference type="HOGENOM" id="CLU_081897_0_0_1"/>
<keyword evidence="7" id="KW-1185">Reference proteome</keyword>
<sequence length="317" mass="35458">MTDLTIEFSNMSLALFLAFKALLSNETPVACILVEDDKVIAVGYNGTNKTLNGTRHAEFEAIDQALRYFAANKRHAAGEDVVKEFANVTLYVTVEPCIMCASALRQIGLKKVVFGCANERFGGNGTILKIHQDGPGQPYNSFGGILRTESIQLLRNFYIQENTSAPVPKIKKNKDIEGKVFPPAIHYENYVNNDIFLSFYGEERAPLFAEENREITPLPNQGYCVADIIDEEKLRSVPQIQELYNDEPSSSLSDDLTTFANTFYPIGKDGTIDYDKEILTVQDFSKRQNNEMISKLDVDEPDHKKCKLTSDGQAVQC</sequence>
<dbReference type="STRING" id="559304.G8YM11"/>
<dbReference type="AlphaFoldDB" id="G8YM11"/>
<dbReference type="Gene3D" id="3.40.140.10">
    <property type="entry name" value="Cytidine Deaminase, domain 2"/>
    <property type="match status" value="1"/>
</dbReference>
<organism evidence="6 7">
    <name type="scientific">Pichia sorbitophila (strain ATCC MYA-4447 / BCRC 22081 / CBS 7064 / NBRC 10061 / NRRL Y-12695)</name>
    <name type="common">Hybrid yeast</name>
    <dbReference type="NCBI Taxonomy" id="559304"/>
    <lineage>
        <taxon>Eukaryota</taxon>
        <taxon>Fungi</taxon>
        <taxon>Dikarya</taxon>
        <taxon>Ascomycota</taxon>
        <taxon>Saccharomycotina</taxon>
        <taxon>Pichiomycetes</taxon>
        <taxon>Debaryomycetaceae</taxon>
        <taxon>Millerozyma</taxon>
    </lineage>
</organism>
<reference evidence="6 7" key="1">
    <citation type="journal article" date="2012" name="G3 (Bethesda)">
        <title>Pichia sorbitophila, an interspecies yeast hybrid reveals early steps of genome resolution following polyploidization.</title>
        <authorList>
            <person name="Leh Louis V."/>
            <person name="Despons L."/>
            <person name="Friedrich A."/>
            <person name="Martin T."/>
            <person name="Durrens P."/>
            <person name="Casaregola S."/>
            <person name="Neuveglise C."/>
            <person name="Fairhead C."/>
            <person name="Marck C."/>
            <person name="Cruz J.A."/>
            <person name="Straub M.L."/>
            <person name="Kugler V."/>
            <person name="Sacerdot C."/>
            <person name="Uzunov Z."/>
            <person name="Thierry A."/>
            <person name="Weiss S."/>
            <person name="Bleykasten C."/>
            <person name="De Montigny J."/>
            <person name="Jacques N."/>
            <person name="Jung P."/>
            <person name="Lemaire M."/>
            <person name="Mallet S."/>
            <person name="Morel G."/>
            <person name="Richard G.F."/>
            <person name="Sarkar A."/>
            <person name="Savel G."/>
            <person name="Schacherer J."/>
            <person name="Seret M.L."/>
            <person name="Talla E."/>
            <person name="Samson G."/>
            <person name="Jubin C."/>
            <person name="Poulain J."/>
            <person name="Vacherie B."/>
            <person name="Barbe V."/>
            <person name="Pelletier E."/>
            <person name="Sherman D.J."/>
            <person name="Westhof E."/>
            <person name="Weissenbach J."/>
            <person name="Baret P.V."/>
            <person name="Wincker P."/>
            <person name="Gaillardin C."/>
            <person name="Dujon B."/>
            <person name="Souciet J.L."/>
        </authorList>
    </citation>
    <scope>NUCLEOTIDE SEQUENCE [LARGE SCALE GENOMIC DNA]</scope>
    <source>
        <strain evidence="7">ATCC MYA-4447 / BCRC 22081 / CBS 7064 / NBRC 10061 / NRRL Y-12695</strain>
    </source>
</reference>
<dbReference type="GO" id="GO:0005737">
    <property type="term" value="C:cytoplasm"/>
    <property type="evidence" value="ECO:0007669"/>
    <property type="project" value="TreeGrafter"/>
</dbReference>
<dbReference type="PANTHER" id="PTHR11079:SF149">
    <property type="entry name" value="TRNA-SPECIFIC ADENOSINE DEAMINASE 2"/>
    <property type="match status" value="1"/>
</dbReference>
<dbReference type="InterPro" id="IPR016193">
    <property type="entry name" value="Cytidine_deaminase-like"/>
</dbReference>
<dbReference type="PANTHER" id="PTHR11079">
    <property type="entry name" value="CYTOSINE DEAMINASE FAMILY MEMBER"/>
    <property type="match status" value="1"/>
</dbReference>
<dbReference type="eggNOG" id="KOG1018">
    <property type="taxonomic scope" value="Eukaryota"/>
</dbReference>
<keyword evidence="2" id="KW-0378">Hydrolase</keyword>
<dbReference type="PROSITE" id="PS51747">
    <property type="entry name" value="CYT_DCMP_DEAMINASES_2"/>
    <property type="match status" value="1"/>
</dbReference>
<dbReference type="InterPro" id="IPR002125">
    <property type="entry name" value="CMP_dCMP_dom"/>
</dbReference>
<evidence type="ECO:0000256" key="3">
    <source>
        <dbReference type="ARBA" id="ARBA00022833"/>
    </source>
</evidence>
<name>G8YM11_PICSO</name>
<dbReference type="EMBL" id="FO082054">
    <property type="protein sequence ID" value="CCE88407.1"/>
    <property type="molecule type" value="Genomic_DNA"/>
</dbReference>
<evidence type="ECO:0000256" key="1">
    <source>
        <dbReference type="ARBA" id="ARBA00022723"/>
    </source>
</evidence>
<feature type="signal peptide" evidence="4">
    <location>
        <begin position="1"/>
        <end position="31"/>
    </location>
</feature>
<dbReference type="InterPro" id="IPR016192">
    <property type="entry name" value="APOBEC/CMP_deaminase_Zn-bd"/>
</dbReference>
<protein>
    <submittedName>
        <fullName evidence="6">Piso0_001912 protein</fullName>
    </submittedName>
</protein>
<dbReference type="GO" id="GO:0052717">
    <property type="term" value="F:tRNA-specific adenosine-34 deaminase activity"/>
    <property type="evidence" value="ECO:0007669"/>
    <property type="project" value="UniProtKB-EC"/>
</dbReference>
<accession>G8YM11</accession>
<dbReference type="PROSITE" id="PS00903">
    <property type="entry name" value="CYT_DCMP_DEAMINASES_1"/>
    <property type="match status" value="1"/>
</dbReference>
<gene>
    <name evidence="6" type="primary">Piso0_001912</name>
    <name evidence="6" type="ORF">GNLVRS01_PISO0F00621g</name>
</gene>
<dbReference type="SUPFAM" id="SSF53927">
    <property type="entry name" value="Cytidine deaminase-like"/>
    <property type="match status" value="1"/>
</dbReference>
<proteinExistence type="predicted"/>
<dbReference type="FunCoup" id="G8YM11">
    <property type="interactions" value="845"/>
</dbReference>
<keyword evidence="1" id="KW-0479">Metal-binding</keyword>
<keyword evidence="4" id="KW-0732">Signal</keyword>
<evidence type="ECO:0000259" key="5">
    <source>
        <dbReference type="PROSITE" id="PS51747"/>
    </source>
</evidence>
<evidence type="ECO:0000256" key="2">
    <source>
        <dbReference type="ARBA" id="ARBA00022801"/>
    </source>
</evidence>
<dbReference type="Proteomes" id="UP000005222">
    <property type="component" value="Chromosome F"/>
</dbReference>
<evidence type="ECO:0000313" key="7">
    <source>
        <dbReference type="Proteomes" id="UP000005222"/>
    </source>
</evidence>